<accession>A0A8X6WRV3</accession>
<dbReference type="GO" id="GO:0005929">
    <property type="term" value="C:cilium"/>
    <property type="evidence" value="ECO:0007669"/>
    <property type="project" value="TreeGrafter"/>
</dbReference>
<evidence type="ECO:0000256" key="2">
    <source>
        <dbReference type="ARBA" id="ARBA00022737"/>
    </source>
</evidence>
<dbReference type="InterPro" id="IPR015943">
    <property type="entry name" value="WD40/YVTN_repeat-like_dom_sf"/>
</dbReference>
<dbReference type="GO" id="GO:0030991">
    <property type="term" value="C:intraciliary transport particle A"/>
    <property type="evidence" value="ECO:0007669"/>
    <property type="project" value="TreeGrafter"/>
</dbReference>
<dbReference type="FunFam" id="2.130.10.10:FF:000242">
    <property type="entry name" value="WD repeat domain 19, isoform CRA_a"/>
    <property type="match status" value="1"/>
</dbReference>
<dbReference type="PANTHER" id="PTHR14920:SF0">
    <property type="entry name" value="WD REPEAT DOMAIN 19"/>
    <property type="match status" value="1"/>
</dbReference>
<evidence type="ECO:0000313" key="5">
    <source>
        <dbReference type="Proteomes" id="UP000886998"/>
    </source>
</evidence>
<dbReference type="InterPro" id="IPR057855">
    <property type="entry name" value="Beta-prop_WDR19_1st"/>
</dbReference>
<dbReference type="PANTHER" id="PTHR14920">
    <property type="entry name" value="OSMOTIC AVOIDANCE ABNORMAL PROTEIN 1/WD REPEAT MEMBRANE PROTEIN"/>
    <property type="match status" value="1"/>
</dbReference>
<dbReference type="SMART" id="SM00320">
    <property type="entry name" value="WD40"/>
    <property type="match status" value="6"/>
</dbReference>
<dbReference type="EMBL" id="BMAV01001701">
    <property type="protein sequence ID" value="GFY40115.1"/>
    <property type="molecule type" value="Genomic_DNA"/>
</dbReference>
<name>A0A8X6WRV3_9ARAC</name>
<dbReference type="Gene3D" id="2.130.10.10">
    <property type="entry name" value="YVTN repeat-like/Quinoprotein amine dehydrogenase"/>
    <property type="match status" value="2"/>
</dbReference>
<dbReference type="GO" id="GO:0060271">
    <property type="term" value="P:cilium assembly"/>
    <property type="evidence" value="ECO:0007669"/>
    <property type="project" value="TreeGrafter"/>
</dbReference>
<comment type="caution">
    <text evidence="4">The sequence shown here is derived from an EMBL/GenBank/DDBJ whole genome shotgun (WGS) entry which is preliminary data.</text>
</comment>
<dbReference type="GO" id="GO:0035721">
    <property type="term" value="P:intraciliary retrograde transport"/>
    <property type="evidence" value="ECO:0007669"/>
    <property type="project" value="InterPro"/>
</dbReference>
<dbReference type="Pfam" id="PF23389">
    <property type="entry name" value="Beta-prop_WDR19_1st"/>
    <property type="match status" value="1"/>
</dbReference>
<dbReference type="OrthoDB" id="10250638at2759"/>
<dbReference type="SUPFAM" id="SSF50978">
    <property type="entry name" value="WD40 repeat-like"/>
    <property type="match status" value="1"/>
</dbReference>
<protein>
    <submittedName>
        <fullName evidence="4">WD repeat-containing protein 19</fullName>
    </submittedName>
</protein>
<keyword evidence="5" id="KW-1185">Reference proteome</keyword>
<dbReference type="InterPro" id="IPR001680">
    <property type="entry name" value="WD40_rpt"/>
</dbReference>
<reference evidence="4" key="1">
    <citation type="submission" date="2020-08" db="EMBL/GenBank/DDBJ databases">
        <title>Multicomponent nature underlies the extraordinary mechanical properties of spider dragline silk.</title>
        <authorList>
            <person name="Kono N."/>
            <person name="Nakamura H."/>
            <person name="Mori M."/>
            <person name="Yoshida Y."/>
            <person name="Ohtoshi R."/>
            <person name="Malay A.D."/>
            <person name="Moran D.A.P."/>
            <person name="Tomita M."/>
            <person name="Numata K."/>
            <person name="Arakawa K."/>
        </authorList>
    </citation>
    <scope>NUCLEOTIDE SEQUENCE</scope>
</reference>
<keyword evidence="1" id="KW-0853">WD repeat</keyword>
<dbReference type="InterPro" id="IPR036322">
    <property type="entry name" value="WD40_repeat_dom_sf"/>
</dbReference>
<evidence type="ECO:0000313" key="4">
    <source>
        <dbReference type="EMBL" id="GFY40115.1"/>
    </source>
</evidence>
<keyword evidence="2" id="KW-0677">Repeat</keyword>
<dbReference type="InterPro" id="IPR040379">
    <property type="entry name" value="WDR19/dyf-2"/>
</dbReference>
<gene>
    <name evidence="4" type="primary">Wdr19</name>
    <name evidence="4" type="ORF">TNIN_24481</name>
</gene>
<evidence type="ECO:0000259" key="3">
    <source>
        <dbReference type="Pfam" id="PF23389"/>
    </source>
</evidence>
<dbReference type="AlphaFoldDB" id="A0A8X6WRV3"/>
<dbReference type="Proteomes" id="UP000886998">
    <property type="component" value="Unassembled WGS sequence"/>
</dbReference>
<sequence>MKRVFTIPRKGVSSGPVLFLWQSGSGNFLVSTGLDQVVNIYDRHGEKQHELSLPGICSGISWDKDGQILSIICEHSNTLLLWDSNTRTVSHVDSGLRDPMTLIVWSKSAPLLAVGTIKGNLLIYSYRTSKKISILGKHNKQITYGAWSQQNYLALVASDKSLTLSNADGDTVYRTTLKGEPSQVQFSSMKQDAQEVVKLQKALFLLNIHDPEDPIILSFQEKYGSVVDYCWHDEGYILLGFSSGSFIVLSTLLKEIGQEMYHVQCFKNNLSYMTFCAAEKKVISCGDDNKIKTYDIRNLQEMLQMITVDDEQYIDGIQWSDDGQLLAVAGSEGNLHVYLTKLPVLGSVSGQKLAHLSSLYEVSIYSARKKDNVTKLK</sequence>
<proteinExistence type="predicted"/>
<evidence type="ECO:0000256" key="1">
    <source>
        <dbReference type="ARBA" id="ARBA00022574"/>
    </source>
</evidence>
<organism evidence="4 5">
    <name type="scientific">Trichonephila inaurata madagascariensis</name>
    <dbReference type="NCBI Taxonomy" id="2747483"/>
    <lineage>
        <taxon>Eukaryota</taxon>
        <taxon>Metazoa</taxon>
        <taxon>Ecdysozoa</taxon>
        <taxon>Arthropoda</taxon>
        <taxon>Chelicerata</taxon>
        <taxon>Arachnida</taxon>
        <taxon>Araneae</taxon>
        <taxon>Araneomorphae</taxon>
        <taxon>Entelegynae</taxon>
        <taxon>Araneoidea</taxon>
        <taxon>Nephilidae</taxon>
        <taxon>Trichonephila</taxon>
        <taxon>Trichonephila inaurata</taxon>
    </lineage>
</organism>
<feature type="domain" description="WDR19 first beta-propeller" evidence="3">
    <location>
        <begin position="17"/>
        <end position="333"/>
    </location>
</feature>